<feature type="transmembrane region" description="Helical" evidence="8">
    <location>
        <begin position="385"/>
        <end position="411"/>
    </location>
</feature>
<dbReference type="CDD" id="cd17356">
    <property type="entry name" value="MFS_HXT"/>
    <property type="match status" value="1"/>
</dbReference>
<comment type="similarity">
    <text evidence="2">Belongs to the major facilitator superfamily. Sugar transporter (TC 2.A.1.1) family.</text>
</comment>
<accession>A0A9W8TN31</accession>
<feature type="region of interest" description="Disordered" evidence="7">
    <location>
        <begin position="500"/>
        <end position="540"/>
    </location>
</feature>
<feature type="transmembrane region" description="Helical" evidence="8">
    <location>
        <begin position="451"/>
        <end position="472"/>
    </location>
</feature>
<dbReference type="InterPro" id="IPR020846">
    <property type="entry name" value="MFS_dom"/>
</dbReference>
<dbReference type="PANTHER" id="PTHR48022">
    <property type="entry name" value="PLASTIDIC GLUCOSE TRANSPORTER 4"/>
    <property type="match status" value="1"/>
</dbReference>
<keyword evidence="3" id="KW-0813">Transport</keyword>
<sequence>MRWLTKPQTEQAETVGHASRPSSGEKVTFIACFMGLVASIGGFMFGYVSGQISGYFNMDDYARRFGDENGSFNAVRQGTITGLLPAGCLVGALIAGKLADTVGRRMAISISALWASVGIIIEISSETAWYQFAIGRLVTGFSIGALSVVVPMYQSESSPIIIRSILVSTYQLFITLGIWTSYVLEWGTADMTNSASWRIPNGLGFAWSLILGVGILFLPESPRYAYTKGQTEVARRTIARMAGVDENDPLVNNQINQIRVKLEEELAQGKASWSEIFTGPRMFYRTVLGIVLQAGQQLQGANFFFYYGTTIFQATGLKDSYVTQIILGSVNVACTFAGLYVVQKVGRRKALMAGGAWTFVCFLIYAFVGQFALDSVNPQNTPQAGSALIVFSALAIAAFATTWGPIVWIVVAELYPTRYRAPCMALATASNWLWNFLISFFTRFITDDIHYWYGLVFAGCCLVLVFIVFFFLMESKDRSLEEIDTMYLLHVNPIHSAKWDGSKVPEDSAPSSAHGHQEELMQERRNQSEGRDMTSVDTNCPAGGLLRMSLATYRINTLQSQIDNDSETVVAEYIRLGVVRPRIALIPRPTKPITISPINSTYKFQRRKKPISSISSIKMSKNSYSDEPVYNSRPYHALYISDDEEEDVDLNMWPDFSDYDEPLAGHFRQLDVDAKDKQSQASNEPQKRSTHEQAQRRNSAETRETVESPKTSRPNTAVKRSKKSVASTSATNISLSDIDPKTGKLTEEGFRKREISYALSETRRNLTHMSQFLLKLEARVGMTTKEGIRQTLDATVQDTHYDFSAAAADADHKTEIEEIKDLSGELFHRLYLVDRHWRRMARETRNAGEEVIPDIAVKPEPHVRNWIRAEAHTNHLAAEETCFFTVQDLVENRSFSDWVFYLRDLCGFSDHPVDEQKLVVLAWRFLDRNLRGPRPVNPTSVQQFIGELDQKSRSGVWDEVRKNPRKQECDDANAWKLMKRYWTSRKEPM</sequence>
<dbReference type="Proteomes" id="UP001148614">
    <property type="component" value="Unassembled WGS sequence"/>
</dbReference>
<feature type="transmembrane region" description="Helical" evidence="8">
    <location>
        <begin position="287"/>
        <end position="309"/>
    </location>
</feature>
<dbReference type="FunFam" id="1.20.1250.20:FF:000044">
    <property type="entry name" value="Hexose transporter Hxt3p"/>
    <property type="match status" value="1"/>
</dbReference>
<feature type="transmembrane region" description="Helical" evidence="8">
    <location>
        <begin position="27"/>
        <end position="48"/>
    </location>
</feature>
<dbReference type="PANTHER" id="PTHR48022:SF92">
    <property type="entry name" value="LOW AFFINITY GLUCOSE TRANSPORTER MSTE"/>
    <property type="match status" value="1"/>
</dbReference>
<comment type="subcellular location">
    <subcellularLocation>
        <location evidence="1">Membrane</location>
        <topology evidence="1">Multi-pass membrane protein</topology>
    </subcellularLocation>
</comment>
<feature type="compositionally biased region" description="Basic and acidic residues" evidence="7">
    <location>
        <begin position="515"/>
        <end position="534"/>
    </location>
</feature>
<dbReference type="PROSITE" id="PS00217">
    <property type="entry name" value="SUGAR_TRANSPORT_2"/>
    <property type="match status" value="1"/>
</dbReference>
<dbReference type="InterPro" id="IPR050360">
    <property type="entry name" value="MFS_Sugar_Transporters"/>
</dbReference>
<keyword evidence="6 8" id="KW-0472">Membrane</keyword>
<dbReference type="InterPro" id="IPR005829">
    <property type="entry name" value="Sugar_transporter_CS"/>
</dbReference>
<evidence type="ECO:0000256" key="1">
    <source>
        <dbReference type="ARBA" id="ARBA00004141"/>
    </source>
</evidence>
<keyword evidence="11" id="KW-1185">Reference proteome</keyword>
<dbReference type="VEuPathDB" id="FungiDB:F4678DRAFT_463391"/>
<dbReference type="GO" id="GO:0005351">
    <property type="term" value="F:carbohydrate:proton symporter activity"/>
    <property type="evidence" value="ECO:0007669"/>
    <property type="project" value="TreeGrafter"/>
</dbReference>
<evidence type="ECO:0000259" key="9">
    <source>
        <dbReference type="PROSITE" id="PS50850"/>
    </source>
</evidence>
<feature type="transmembrane region" description="Helical" evidence="8">
    <location>
        <begin position="129"/>
        <end position="153"/>
    </location>
</feature>
<proteinExistence type="inferred from homology"/>
<dbReference type="InterPro" id="IPR036259">
    <property type="entry name" value="MFS_trans_sf"/>
</dbReference>
<dbReference type="InterPro" id="IPR005828">
    <property type="entry name" value="MFS_sugar_transport-like"/>
</dbReference>
<evidence type="ECO:0000256" key="4">
    <source>
        <dbReference type="ARBA" id="ARBA00022692"/>
    </source>
</evidence>
<dbReference type="PROSITE" id="PS50850">
    <property type="entry name" value="MFS"/>
    <property type="match status" value="1"/>
</dbReference>
<dbReference type="NCBIfam" id="TIGR00879">
    <property type="entry name" value="SP"/>
    <property type="match status" value="1"/>
</dbReference>
<evidence type="ECO:0000313" key="10">
    <source>
        <dbReference type="EMBL" id="KAJ3577402.1"/>
    </source>
</evidence>
<feature type="compositionally biased region" description="Basic and acidic residues" evidence="7">
    <location>
        <begin position="685"/>
        <end position="707"/>
    </location>
</feature>
<feature type="region of interest" description="Disordered" evidence="7">
    <location>
        <begin position="1"/>
        <end position="22"/>
    </location>
</feature>
<evidence type="ECO:0000256" key="2">
    <source>
        <dbReference type="ARBA" id="ARBA00010992"/>
    </source>
</evidence>
<feature type="transmembrane region" description="Helical" evidence="8">
    <location>
        <begin position="321"/>
        <end position="342"/>
    </location>
</feature>
<dbReference type="GO" id="GO:0016020">
    <property type="term" value="C:membrane"/>
    <property type="evidence" value="ECO:0007669"/>
    <property type="project" value="UniProtKB-SubCell"/>
</dbReference>
<name>A0A9W8TN31_9PEZI</name>
<feature type="transmembrane region" description="Helical" evidence="8">
    <location>
        <begin position="199"/>
        <end position="218"/>
    </location>
</feature>
<dbReference type="EMBL" id="JANPWZ010000376">
    <property type="protein sequence ID" value="KAJ3577402.1"/>
    <property type="molecule type" value="Genomic_DNA"/>
</dbReference>
<feature type="transmembrane region" description="Helical" evidence="8">
    <location>
        <begin position="74"/>
        <end position="94"/>
    </location>
</feature>
<evidence type="ECO:0000256" key="8">
    <source>
        <dbReference type="SAM" id="Phobius"/>
    </source>
</evidence>
<feature type="region of interest" description="Disordered" evidence="7">
    <location>
        <begin position="673"/>
        <end position="743"/>
    </location>
</feature>
<evidence type="ECO:0000313" key="11">
    <source>
        <dbReference type="Proteomes" id="UP001148614"/>
    </source>
</evidence>
<evidence type="ECO:0000256" key="7">
    <source>
        <dbReference type="SAM" id="MobiDB-lite"/>
    </source>
</evidence>
<dbReference type="InterPro" id="IPR003663">
    <property type="entry name" value="Sugar/inositol_transpt"/>
</dbReference>
<dbReference type="PRINTS" id="PR00171">
    <property type="entry name" value="SUGRTRNSPORT"/>
</dbReference>
<comment type="caution">
    <text evidence="10">The sequence shown here is derived from an EMBL/GenBank/DDBJ whole genome shotgun (WGS) entry which is preliminary data.</text>
</comment>
<feature type="compositionally biased region" description="Polar residues" evidence="7">
    <location>
        <begin position="724"/>
        <end position="735"/>
    </location>
</feature>
<feature type="transmembrane region" description="Helical" evidence="8">
    <location>
        <begin position="160"/>
        <end position="179"/>
    </location>
</feature>
<dbReference type="VEuPathDB" id="FungiDB:F4678DRAFT_463384"/>
<dbReference type="Pfam" id="PF00083">
    <property type="entry name" value="Sugar_tr"/>
    <property type="match status" value="1"/>
</dbReference>
<keyword evidence="4 8" id="KW-0812">Transmembrane</keyword>
<gene>
    <name evidence="10" type="ORF">NPX13_g3161</name>
</gene>
<evidence type="ECO:0000256" key="3">
    <source>
        <dbReference type="ARBA" id="ARBA00022448"/>
    </source>
</evidence>
<feature type="transmembrane region" description="Helical" evidence="8">
    <location>
        <begin position="106"/>
        <end position="123"/>
    </location>
</feature>
<evidence type="ECO:0000256" key="5">
    <source>
        <dbReference type="ARBA" id="ARBA00022989"/>
    </source>
</evidence>
<dbReference type="SUPFAM" id="SSF103473">
    <property type="entry name" value="MFS general substrate transporter"/>
    <property type="match status" value="1"/>
</dbReference>
<reference evidence="10" key="1">
    <citation type="submission" date="2022-07" db="EMBL/GenBank/DDBJ databases">
        <title>Genome Sequence of Xylaria arbuscula.</title>
        <authorList>
            <person name="Buettner E."/>
        </authorList>
    </citation>
    <scope>NUCLEOTIDE SEQUENCE</scope>
    <source>
        <strain evidence="10">VT107</strain>
    </source>
</reference>
<organism evidence="10 11">
    <name type="scientific">Xylaria arbuscula</name>
    <dbReference type="NCBI Taxonomy" id="114810"/>
    <lineage>
        <taxon>Eukaryota</taxon>
        <taxon>Fungi</taxon>
        <taxon>Dikarya</taxon>
        <taxon>Ascomycota</taxon>
        <taxon>Pezizomycotina</taxon>
        <taxon>Sordariomycetes</taxon>
        <taxon>Xylariomycetidae</taxon>
        <taxon>Xylariales</taxon>
        <taxon>Xylariaceae</taxon>
        <taxon>Xylaria</taxon>
    </lineage>
</organism>
<evidence type="ECO:0000256" key="6">
    <source>
        <dbReference type="ARBA" id="ARBA00023136"/>
    </source>
</evidence>
<feature type="domain" description="Major facilitator superfamily (MFS) profile" evidence="9">
    <location>
        <begin position="34"/>
        <end position="476"/>
    </location>
</feature>
<feature type="transmembrane region" description="Helical" evidence="8">
    <location>
        <begin position="354"/>
        <end position="373"/>
    </location>
</feature>
<feature type="compositionally biased region" description="Polar residues" evidence="7">
    <location>
        <begin position="1"/>
        <end position="12"/>
    </location>
</feature>
<dbReference type="AlphaFoldDB" id="A0A9W8TN31"/>
<dbReference type="Gene3D" id="1.20.1250.20">
    <property type="entry name" value="MFS general substrate transporter like domains"/>
    <property type="match status" value="1"/>
</dbReference>
<protein>
    <recommendedName>
        <fullName evidence="9">Major facilitator superfamily (MFS) profile domain-containing protein</fullName>
    </recommendedName>
</protein>
<keyword evidence="5 8" id="KW-1133">Transmembrane helix</keyword>